<evidence type="ECO:0000313" key="1">
    <source>
        <dbReference type="EMBL" id="EZP82062.1"/>
    </source>
</evidence>
<protein>
    <submittedName>
        <fullName evidence="1">Uncharacterized protein</fullName>
    </submittedName>
</protein>
<dbReference type="Proteomes" id="UP000024329">
    <property type="component" value="Unassembled WGS sequence"/>
</dbReference>
<comment type="caution">
    <text evidence="1">The sequence shown here is derived from an EMBL/GenBank/DDBJ whole genome shotgun (WGS) entry which is preliminary data.</text>
</comment>
<evidence type="ECO:0000313" key="2">
    <source>
        <dbReference type="Proteomes" id="UP000024329"/>
    </source>
</evidence>
<dbReference type="AlphaFoldDB" id="A0A031K0B8"/>
<accession>A0A031K0B8</accession>
<gene>
    <name evidence="1" type="ORF">BV97_02085</name>
</gene>
<dbReference type="EMBL" id="JFYZ01000010">
    <property type="protein sequence ID" value="EZP82062.1"/>
    <property type="molecule type" value="Genomic_DNA"/>
</dbReference>
<name>A0A031K0B8_9SPHN</name>
<sequence>MVEGGSSRRGFDKLSLSGVESRLYIPLRLSLSKPPPHQEKGAIGYASKCSSAIFVFHTGGASVWTFLPSESTATVTGMSCTVNS</sequence>
<reference evidence="1 2" key="1">
    <citation type="submission" date="2014-03" db="EMBL/GenBank/DDBJ databases">
        <title>Whole genome sequence of Novosphingobium resinovorum KF1.</title>
        <authorList>
            <person name="Gan H.M."/>
            <person name="Gan H.Y."/>
            <person name="Chew T.H."/>
            <person name="Savka M.A."/>
        </authorList>
    </citation>
    <scope>NUCLEOTIDE SEQUENCE [LARGE SCALE GENOMIC DNA]</scope>
    <source>
        <strain evidence="1 2">KF1</strain>
    </source>
</reference>
<organism evidence="1 2">
    <name type="scientific">Novosphingobium resinovorum</name>
    <dbReference type="NCBI Taxonomy" id="158500"/>
    <lineage>
        <taxon>Bacteria</taxon>
        <taxon>Pseudomonadati</taxon>
        <taxon>Pseudomonadota</taxon>
        <taxon>Alphaproteobacteria</taxon>
        <taxon>Sphingomonadales</taxon>
        <taxon>Sphingomonadaceae</taxon>
        <taxon>Novosphingobium</taxon>
    </lineage>
</organism>
<proteinExistence type="predicted"/>